<sequence>MQRGGRGVPNDAVAAAVQSAVLSAATSVEASLDEQLSALPSLPTPDDGEDDMAAVRAARMAALRAAAADRAAWSAAGHGSVAEGLSEKELLAATKASTRLVAAFVRPGGGNIYATELEAHLTKLAGAHLETRFVRMDAERSPFLSNKLHLRVLPALVWFRGGKVARVLHGLGEVDPSGRFTTGVLEAVLFEGGMVTSTVVGDGRGGGSDEEDEEDA</sequence>
<gene>
    <name evidence="1" type="ORF">BU14_0424s0013</name>
</gene>
<evidence type="ECO:0000313" key="2">
    <source>
        <dbReference type="Proteomes" id="UP000218209"/>
    </source>
</evidence>
<proteinExistence type="predicted"/>
<name>A0A1X6NVE9_PORUM</name>
<reference evidence="1 2" key="1">
    <citation type="submission" date="2017-03" db="EMBL/GenBank/DDBJ databases">
        <title>WGS assembly of Porphyra umbilicalis.</title>
        <authorList>
            <person name="Brawley S.H."/>
            <person name="Blouin N.A."/>
            <person name="Ficko-Blean E."/>
            <person name="Wheeler G.L."/>
            <person name="Lohr M."/>
            <person name="Goodson H.V."/>
            <person name="Jenkins J.W."/>
            <person name="Blaby-Haas C.E."/>
            <person name="Helliwell K.E."/>
            <person name="Chan C."/>
            <person name="Marriage T."/>
            <person name="Bhattacharya D."/>
            <person name="Klein A.S."/>
            <person name="Badis Y."/>
            <person name="Brodie J."/>
            <person name="Cao Y."/>
            <person name="Collen J."/>
            <person name="Dittami S.M."/>
            <person name="Gachon C.M."/>
            <person name="Green B.R."/>
            <person name="Karpowicz S."/>
            <person name="Kim J.W."/>
            <person name="Kudahl U."/>
            <person name="Lin S."/>
            <person name="Michel G."/>
            <person name="Mittag M."/>
            <person name="Olson B.J."/>
            <person name="Pangilinan J."/>
            <person name="Peng Y."/>
            <person name="Qiu H."/>
            <person name="Shu S."/>
            <person name="Singer J.T."/>
            <person name="Smith A.G."/>
            <person name="Sprecher B.N."/>
            <person name="Wagner V."/>
            <person name="Wang W."/>
            <person name="Wang Z.-Y."/>
            <person name="Yan J."/>
            <person name="Yarish C."/>
            <person name="Zoeuner-Riek S."/>
            <person name="Zhuang Y."/>
            <person name="Zou Y."/>
            <person name="Lindquist E.A."/>
            <person name="Grimwood J."/>
            <person name="Barry K."/>
            <person name="Rokhsar D.S."/>
            <person name="Schmutz J."/>
            <person name="Stiller J.W."/>
            <person name="Grossman A.R."/>
            <person name="Prochnik S.E."/>
        </authorList>
    </citation>
    <scope>NUCLEOTIDE SEQUENCE [LARGE SCALE GENOMIC DNA]</scope>
    <source>
        <strain evidence="1">4086291</strain>
    </source>
</reference>
<dbReference type="AlphaFoldDB" id="A0A1X6NVE9"/>
<dbReference type="OrthoDB" id="2527at2759"/>
<dbReference type="Gene3D" id="3.40.30.10">
    <property type="entry name" value="Glutaredoxin"/>
    <property type="match status" value="1"/>
</dbReference>
<protein>
    <recommendedName>
        <fullName evidence="3">Thioredoxin domain-containing protein</fullName>
    </recommendedName>
</protein>
<dbReference type="EMBL" id="KV919053">
    <property type="protein sequence ID" value="OSX72557.1"/>
    <property type="molecule type" value="Genomic_DNA"/>
</dbReference>
<dbReference type="PANTHER" id="PTHR21148">
    <property type="entry name" value="THIOREDOXIN DOMAIN-CONTAINING PROTEIN 9"/>
    <property type="match status" value="1"/>
</dbReference>
<organism evidence="1 2">
    <name type="scientific">Porphyra umbilicalis</name>
    <name type="common">Purple laver</name>
    <name type="synonym">Red alga</name>
    <dbReference type="NCBI Taxonomy" id="2786"/>
    <lineage>
        <taxon>Eukaryota</taxon>
        <taxon>Rhodophyta</taxon>
        <taxon>Bangiophyceae</taxon>
        <taxon>Bangiales</taxon>
        <taxon>Bangiaceae</taxon>
        <taxon>Porphyra</taxon>
    </lineage>
</organism>
<dbReference type="SUPFAM" id="SSF52833">
    <property type="entry name" value="Thioredoxin-like"/>
    <property type="match status" value="1"/>
</dbReference>
<dbReference type="InterPro" id="IPR036249">
    <property type="entry name" value="Thioredoxin-like_sf"/>
</dbReference>
<evidence type="ECO:0000313" key="1">
    <source>
        <dbReference type="EMBL" id="OSX72557.1"/>
    </source>
</evidence>
<keyword evidence="2" id="KW-1185">Reference proteome</keyword>
<accession>A0A1X6NVE9</accession>
<dbReference type="Proteomes" id="UP000218209">
    <property type="component" value="Unassembled WGS sequence"/>
</dbReference>
<evidence type="ECO:0008006" key="3">
    <source>
        <dbReference type="Google" id="ProtNLM"/>
    </source>
</evidence>